<dbReference type="SUPFAM" id="SSF56349">
    <property type="entry name" value="DNA breaking-rejoining enzymes"/>
    <property type="match status" value="1"/>
</dbReference>
<dbReference type="PANTHER" id="PTHR30349:SF41">
    <property type="entry name" value="INTEGRASE_RECOMBINASE PROTEIN MJ0367-RELATED"/>
    <property type="match status" value="1"/>
</dbReference>
<reference evidence="6 7" key="1">
    <citation type="submission" date="2016-10" db="EMBL/GenBank/DDBJ databases">
        <authorList>
            <person name="de Groot N.N."/>
        </authorList>
    </citation>
    <scope>NUCLEOTIDE SEQUENCE [LARGE SCALE GENOMIC DNA]</scope>
    <source>
        <strain evidence="6 7">DSM 8512</strain>
    </source>
</reference>
<evidence type="ECO:0000256" key="4">
    <source>
        <dbReference type="ARBA" id="ARBA00023172"/>
    </source>
</evidence>
<dbReference type="InterPro" id="IPR011010">
    <property type="entry name" value="DNA_brk_join_enz"/>
</dbReference>
<gene>
    <name evidence="6" type="ORF">SAMN04489859_10413</name>
</gene>
<organism evidence="6 7">
    <name type="scientific">Paracoccus alcaliphilus</name>
    <dbReference type="NCBI Taxonomy" id="34002"/>
    <lineage>
        <taxon>Bacteria</taxon>
        <taxon>Pseudomonadati</taxon>
        <taxon>Pseudomonadota</taxon>
        <taxon>Alphaproteobacteria</taxon>
        <taxon>Rhodobacterales</taxon>
        <taxon>Paracoccaceae</taxon>
        <taxon>Paracoccus</taxon>
    </lineage>
</organism>
<evidence type="ECO:0000313" key="7">
    <source>
        <dbReference type="Proteomes" id="UP000199054"/>
    </source>
</evidence>
<keyword evidence="2" id="KW-0229">DNA integration</keyword>
<dbReference type="AlphaFoldDB" id="A0A1H8MJ07"/>
<feature type="domain" description="Tyr recombinase" evidence="5">
    <location>
        <begin position="245"/>
        <end position="423"/>
    </location>
</feature>
<accession>A0A1H8MJ07</accession>
<dbReference type="InterPro" id="IPR002104">
    <property type="entry name" value="Integrase_catalytic"/>
</dbReference>
<dbReference type="GO" id="GO:0003677">
    <property type="term" value="F:DNA binding"/>
    <property type="evidence" value="ECO:0007669"/>
    <property type="project" value="UniProtKB-KW"/>
</dbReference>
<name>A0A1H8MJ07_9RHOB</name>
<keyword evidence="3" id="KW-0238">DNA-binding</keyword>
<proteinExistence type="inferred from homology"/>
<evidence type="ECO:0000256" key="1">
    <source>
        <dbReference type="ARBA" id="ARBA00008857"/>
    </source>
</evidence>
<dbReference type="InterPro" id="IPR050090">
    <property type="entry name" value="Tyrosine_recombinase_XerCD"/>
</dbReference>
<dbReference type="PANTHER" id="PTHR30349">
    <property type="entry name" value="PHAGE INTEGRASE-RELATED"/>
    <property type="match status" value="1"/>
</dbReference>
<dbReference type="Pfam" id="PF00589">
    <property type="entry name" value="Phage_integrase"/>
    <property type="match status" value="1"/>
</dbReference>
<dbReference type="InterPro" id="IPR046668">
    <property type="entry name" value="DUF6538"/>
</dbReference>
<dbReference type="EMBL" id="FODE01000041">
    <property type="protein sequence ID" value="SEO17299.1"/>
    <property type="molecule type" value="Genomic_DNA"/>
</dbReference>
<evidence type="ECO:0000313" key="6">
    <source>
        <dbReference type="EMBL" id="SEO17299.1"/>
    </source>
</evidence>
<dbReference type="PROSITE" id="PS51898">
    <property type="entry name" value="TYR_RECOMBINASE"/>
    <property type="match status" value="1"/>
</dbReference>
<sequence length="423" mass="48245">MRIMKRGEIWHQRRRVPVRFRSVETRREIWQSLHTDSETVAKQKAPIIWQEQLNAWEAKLAGEDEDAERRFEAARDLAQLRGMRYLPVRKVAELPRDALLDRIEAIPERKGVIDSREATAILGTTPEPPIRISRALTLYWQLAKDRTLAKSLDQLRRWENPRKKAIANLISVIGDKPLAEITGDDMLDFRDWWLERMRAENLTANSANKDLTHLGDVLKTVNSMKRLGLTLPLSELSFKEGKTGKRPAFSDGWIRDKLLAANALDGLNDEARGIFLVMINTGMRPSEIAGLRPDEIKLERVYPHLSLQPIGRELKSENAARVIPLLGVSLTALKVFPDGFPRYRNNSATLSGTINKYLVENGLKETSAHTLYSLRHAFEDRMLAAGIDERIRRDLMGHSLGRVRYGEGGKLQQVTRLLEPISF</sequence>
<dbReference type="InterPro" id="IPR013762">
    <property type="entry name" value="Integrase-like_cat_sf"/>
</dbReference>
<evidence type="ECO:0000256" key="3">
    <source>
        <dbReference type="ARBA" id="ARBA00023125"/>
    </source>
</evidence>
<evidence type="ECO:0000256" key="2">
    <source>
        <dbReference type="ARBA" id="ARBA00022908"/>
    </source>
</evidence>
<dbReference type="GO" id="GO:0015074">
    <property type="term" value="P:DNA integration"/>
    <property type="evidence" value="ECO:0007669"/>
    <property type="project" value="UniProtKB-KW"/>
</dbReference>
<comment type="similarity">
    <text evidence="1">Belongs to the 'phage' integrase family.</text>
</comment>
<dbReference type="Proteomes" id="UP000199054">
    <property type="component" value="Unassembled WGS sequence"/>
</dbReference>
<protein>
    <submittedName>
        <fullName evidence="6">Phage integrase family protein</fullName>
    </submittedName>
</protein>
<dbReference type="GO" id="GO:0006310">
    <property type="term" value="P:DNA recombination"/>
    <property type="evidence" value="ECO:0007669"/>
    <property type="project" value="UniProtKB-KW"/>
</dbReference>
<dbReference type="Gene3D" id="1.10.443.10">
    <property type="entry name" value="Intergrase catalytic core"/>
    <property type="match status" value="1"/>
</dbReference>
<keyword evidence="4" id="KW-0233">DNA recombination</keyword>
<dbReference type="OrthoDB" id="7222937at2"/>
<keyword evidence="7" id="KW-1185">Reference proteome</keyword>
<dbReference type="RefSeq" id="WP_090616666.1">
    <property type="nucleotide sequence ID" value="NZ_CP067124.1"/>
</dbReference>
<evidence type="ECO:0000259" key="5">
    <source>
        <dbReference type="PROSITE" id="PS51898"/>
    </source>
</evidence>
<dbReference type="Pfam" id="PF20172">
    <property type="entry name" value="DUF6538"/>
    <property type="match status" value="1"/>
</dbReference>